<dbReference type="RefSeq" id="WP_129892807.1">
    <property type="nucleotide sequence ID" value="NZ_CP035758.1"/>
</dbReference>
<accession>A0A4P6K2N5</accession>
<dbReference type="InterPro" id="IPR001296">
    <property type="entry name" value="Glyco_trans_1"/>
</dbReference>
<keyword evidence="5" id="KW-1185">Reference proteome</keyword>
<dbReference type="Pfam" id="PF00534">
    <property type="entry name" value="Glycos_transf_1"/>
    <property type="match status" value="1"/>
</dbReference>
<feature type="domain" description="Glycosyl transferase family 1" evidence="2">
    <location>
        <begin position="203"/>
        <end position="357"/>
    </location>
</feature>
<evidence type="ECO:0000313" key="5">
    <source>
        <dbReference type="Proteomes" id="UP000290365"/>
    </source>
</evidence>
<dbReference type="EMBL" id="CP035758">
    <property type="protein sequence ID" value="QBD81746.1"/>
    <property type="molecule type" value="Genomic_DNA"/>
</dbReference>
<evidence type="ECO:0000256" key="1">
    <source>
        <dbReference type="ARBA" id="ARBA00022679"/>
    </source>
</evidence>
<keyword evidence="1 4" id="KW-0808">Transferase</keyword>
<dbReference type="GO" id="GO:0009103">
    <property type="term" value="P:lipopolysaccharide biosynthetic process"/>
    <property type="evidence" value="ECO:0007669"/>
    <property type="project" value="TreeGrafter"/>
</dbReference>
<dbReference type="InterPro" id="IPR028098">
    <property type="entry name" value="Glyco_trans_4-like_N"/>
</dbReference>
<evidence type="ECO:0000259" key="2">
    <source>
        <dbReference type="Pfam" id="PF00534"/>
    </source>
</evidence>
<proteinExistence type="predicted"/>
<dbReference type="Proteomes" id="UP000290365">
    <property type="component" value="Chromosome"/>
</dbReference>
<evidence type="ECO:0000313" key="4">
    <source>
        <dbReference type="EMBL" id="QBD81746.1"/>
    </source>
</evidence>
<dbReference type="CDD" id="cd03809">
    <property type="entry name" value="GT4_MtfB-like"/>
    <property type="match status" value="1"/>
</dbReference>
<dbReference type="OrthoDB" id="9797829at2"/>
<reference evidence="4 5" key="1">
    <citation type="submission" date="2019-01" db="EMBL/GenBank/DDBJ databases">
        <title>Ktedonosporobacter rubrisoli SCAWS-G2.</title>
        <authorList>
            <person name="Huang Y."/>
            <person name="Yan B."/>
        </authorList>
    </citation>
    <scope>NUCLEOTIDE SEQUENCE [LARGE SCALE GENOMIC DNA]</scope>
    <source>
        <strain evidence="4 5">SCAWS-G2</strain>
    </source>
</reference>
<dbReference type="Gene3D" id="3.40.50.2000">
    <property type="entry name" value="Glycogen Phosphorylase B"/>
    <property type="match status" value="2"/>
</dbReference>
<dbReference type="FunFam" id="3.40.50.2000:FF:000119">
    <property type="entry name" value="Glycosyl transferase group 1"/>
    <property type="match status" value="1"/>
</dbReference>
<evidence type="ECO:0000259" key="3">
    <source>
        <dbReference type="Pfam" id="PF13439"/>
    </source>
</evidence>
<dbReference type="KEGG" id="kbs:EPA93_39555"/>
<organism evidence="4 5">
    <name type="scientific">Ktedonosporobacter rubrisoli</name>
    <dbReference type="NCBI Taxonomy" id="2509675"/>
    <lineage>
        <taxon>Bacteria</taxon>
        <taxon>Bacillati</taxon>
        <taxon>Chloroflexota</taxon>
        <taxon>Ktedonobacteria</taxon>
        <taxon>Ktedonobacterales</taxon>
        <taxon>Ktedonosporobacteraceae</taxon>
        <taxon>Ktedonosporobacter</taxon>
    </lineage>
</organism>
<dbReference type="Pfam" id="PF13439">
    <property type="entry name" value="Glyco_transf_4"/>
    <property type="match status" value="1"/>
</dbReference>
<protein>
    <submittedName>
        <fullName evidence="4">Glycosyltransferase family 1 protein</fullName>
    </submittedName>
</protein>
<feature type="domain" description="Glycosyltransferase subfamily 4-like N-terminal" evidence="3">
    <location>
        <begin position="20"/>
        <end position="176"/>
    </location>
</feature>
<dbReference type="AlphaFoldDB" id="A0A4P6K2N5"/>
<sequence length="380" mass="43159">MGRLLRVGLDLTAIWRRPTGIFRYAAEMARHLQLQEEEEPAIHYVLFFAHKVHPEFAALQDSFETVICPSTNELFNKQVWFPLILPGLHLDVIHYPAFPPPYFQSSGPRIVMTLHDAGPWRYPQALTLRGRLYFRTLLSHGMSACSRIITVSEHARTEIGHFLGEQYLAKVSVIPEAARPEFAIPRDEAFKEQVRTNYHLPAQYFFAVSTLEPRKNLVTLLDAFRRLKARLGETCPPLVIVGRKGWNCEDILDYMAELENMVIFPGHVSDEELMALYQMATCLVFPSLYEGFGLPVLEAMTAGCPVITSRTSSLPEIAGEAALLVNPLEANEIAGAMLLVLRDKDLRARMIREGRSWATRFSWEQTARMTREVYLLAAEA</sequence>
<dbReference type="PANTHER" id="PTHR46401:SF2">
    <property type="entry name" value="GLYCOSYLTRANSFERASE WBBK-RELATED"/>
    <property type="match status" value="1"/>
</dbReference>
<name>A0A4P6K2N5_KTERU</name>
<dbReference type="SUPFAM" id="SSF53756">
    <property type="entry name" value="UDP-Glycosyltransferase/glycogen phosphorylase"/>
    <property type="match status" value="1"/>
</dbReference>
<dbReference type="PANTHER" id="PTHR46401">
    <property type="entry name" value="GLYCOSYLTRANSFERASE WBBK-RELATED"/>
    <property type="match status" value="1"/>
</dbReference>
<dbReference type="GO" id="GO:0016757">
    <property type="term" value="F:glycosyltransferase activity"/>
    <property type="evidence" value="ECO:0007669"/>
    <property type="project" value="InterPro"/>
</dbReference>
<gene>
    <name evidence="4" type="ORF">EPA93_39555</name>
</gene>